<dbReference type="EMBL" id="CATQJL010000305">
    <property type="protein sequence ID" value="CAJ0601013.1"/>
    <property type="molecule type" value="Genomic_DNA"/>
</dbReference>
<dbReference type="AlphaFoldDB" id="A0AA36GZP3"/>
<proteinExistence type="predicted"/>
<reference evidence="1" key="1">
    <citation type="submission" date="2023-07" db="EMBL/GenBank/DDBJ databases">
        <authorList>
            <consortium name="CYATHOMIX"/>
        </authorList>
    </citation>
    <scope>NUCLEOTIDE SEQUENCE</scope>
    <source>
        <strain evidence="1">N/A</strain>
    </source>
</reference>
<evidence type="ECO:0000313" key="2">
    <source>
        <dbReference type="Proteomes" id="UP001176961"/>
    </source>
</evidence>
<protein>
    <submittedName>
        <fullName evidence="1">Uncharacterized protein</fullName>
    </submittedName>
</protein>
<comment type="caution">
    <text evidence="1">The sequence shown here is derived from an EMBL/GenBank/DDBJ whole genome shotgun (WGS) entry which is preliminary data.</text>
</comment>
<name>A0AA36GZP3_CYLNA</name>
<accession>A0AA36GZP3</accession>
<keyword evidence="2" id="KW-1185">Reference proteome</keyword>
<organism evidence="1 2">
    <name type="scientific">Cylicocyclus nassatus</name>
    <name type="common">Nematode worm</name>
    <dbReference type="NCBI Taxonomy" id="53992"/>
    <lineage>
        <taxon>Eukaryota</taxon>
        <taxon>Metazoa</taxon>
        <taxon>Ecdysozoa</taxon>
        <taxon>Nematoda</taxon>
        <taxon>Chromadorea</taxon>
        <taxon>Rhabditida</taxon>
        <taxon>Rhabditina</taxon>
        <taxon>Rhabditomorpha</taxon>
        <taxon>Strongyloidea</taxon>
        <taxon>Strongylidae</taxon>
        <taxon>Cylicocyclus</taxon>
    </lineage>
</organism>
<gene>
    <name evidence="1" type="ORF">CYNAS_LOCUS12996</name>
</gene>
<dbReference type="Proteomes" id="UP001176961">
    <property type="component" value="Unassembled WGS sequence"/>
</dbReference>
<evidence type="ECO:0000313" key="1">
    <source>
        <dbReference type="EMBL" id="CAJ0601013.1"/>
    </source>
</evidence>
<sequence length="149" mass="16637">MADDFRSPPLVLRGNFPTEVSCIVEAEANRGILLSFNPPLPCHADVEDPRLSYADDTVGVTPSPFDGGDKLRSPIHNVRLLEDVSLSAVDPQTDYLEIITTEMQGVQMQWIRKRGAIMPEVLQFSKHSIWTSEDVPLMYGTVKDEDHSL</sequence>